<dbReference type="Proteomes" id="UP000322530">
    <property type="component" value="Unassembled WGS sequence"/>
</dbReference>
<accession>A0A5A5TER3</accession>
<dbReference type="AlphaFoldDB" id="A0A5A5TER3"/>
<gene>
    <name evidence="1" type="ORF">KDI_31270</name>
</gene>
<sequence length="67" mass="7122">MNVENTVGSLLLCQAPAPLTNLDEVSAAFEFGQGLATLLYIPNAGTGTAQFEISRDKDGYHGMPMHP</sequence>
<protein>
    <submittedName>
        <fullName evidence="1">Uncharacterized protein</fullName>
    </submittedName>
</protein>
<evidence type="ECO:0000313" key="1">
    <source>
        <dbReference type="EMBL" id="GCF09563.1"/>
    </source>
</evidence>
<keyword evidence="2" id="KW-1185">Reference proteome</keyword>
<proteinExistence type="predicted"/>
<evidence type="ECO:0000313" key="2">
    <source>
        <dbReference type="Proteomes" id="UP000322530"/>
    </source>
</evidence>
<name>A0A5A5TER3_9CHLR</name>
<reference evidence="1 2" key="1">
    <citation type="submission" date="2019-01" db="EMBL/GenBank/DDBJ databases">
        <title>Draft genome sequence of Dictyobacter sp. Uno17.</title>
        <authorList>
            <person name="Wang C.M."/>
            <person name="Zheng Y."/>
            <person name="Sakai Y."/>
            <person name="Abe K."/>
            <person name="Yokota A."/>
            <person name="Yabe S."/>
        </authorList>
    </citation>
    <scope>NUCLEOTIDE SEQUENCE [LARGE SCALE GENOMIC DNA]</scope>
    <source>
        <strain evidence="1 2">Uno17</strain>
    </source>
</reference>
<dbReference type="EMBL" id="BIXY01000046">
    <property type="protein sequence ID" value="GCF09563.1"/>
    <property type="molecule type" value="Genomic_DNA"/>
</dbReference>
<comment type="caution">
    <text evidence="1">The sequence shown here is derived from an EMBL/GenBank/DDBJ whole genome shotgun (WGS) entry which is preliminary data.</text>
</comment>
<organism evidence="1 2">
    <name type="scientific">Dictyobacter arantiisoli</name>
    <dbReference type="NCBI Taxonomy" id="2014874"/>
    <lineage>
        <taxon>Bacteria</taxon>
        <taxon>Bacillati</taxon>
        <taxon>Chloroflexota</taxon>
        <taxon>Ktedonobacteria</taxon>
        <taxon>Ktedonobacterales</taxon>
        <taxon>Dictyobacteraceae</taxon>
        <taxon>Dictyobacter</taxon>
    </lineage>
</organism>